<dbReference type="Pfam" id="PF08447">
    <property type="entry name" value="PAS_3"/>
    <property type="match status" value="1"/>
</dbReference>
<evidence type="ECO:0000259" key="1">
    <source>
        <dbReference type="PROSITE" id="PS50112"/>
    </source>
</evidence>
<reference evidence="3" key="1">
    <citation type="submission" date="2015-08" db="EMBL/GenBank/DDBJ databases">
        <authorList>
            <person name="Varghese N."/>
        </authorList>
    </citation>
    <scope>NUCLEOTIDE SEQUENCE [LARGE SCALE GENOMIC DNA]</scope>
    <source>
        <strain evidence="3">DSM 17901</strain>
    </source>
</reference>
<dbReference type="InterPro" id="IPR035965">
    <property type="entry name" value="PAS-like_dom_sf"/>
</dbReference>
<evidence type="ECO:0000313" key="2">
    <source>
        <dbReference type="EMBL" id="CUA83015.1"/>
    </source>
</evidence>
<organism evidence="2 3">
    <name type="scientific">Gulbenkiania indica</name>
    <dbReference type="NCBI Taxonomy" id="375574"/>
    <lineage>
        <taxon>Bacteria</taxon>
        <taxon>Pseudomonadati</taxon>
        <taxon>Pseudomonadota</taxon>
        <taxon>Betaproteobacteria</taxon>
        <taxon>Neisseriales</taxon>
        <taxon>Chromobacteriaceae</taxon>
        <taxon>Gulbenkiania</taxon>
    </lineage>
</organism>
<gene>
    <name evidence="2" type="ORF">Ga0061063_1532</name>
</gene>
<dbReference type="SUPFAM" id="SSF55785">
    <property type="entry name" value="PYP-like sensor domain (PAS domain)"/>
    <property type="match status" value="1"/>
</dbReference>
<name>A0A0K6GWQ2_9NEIS</name>
<evidence type="ECO:0000313" key="3">
    <source>
        <dbReference type="Proteomes" id="UP000243535"/>
    </source>
</evidence>
<dbReference type="InterPro" id="IPR000014">
    <property type="entry name" value="PAS"/>
</dbReference>
<dbReference type="STRING" id="375574.GCA_001418035_01321"/>
<dbReference type="CDD" id="cd00130">
    <property type="entry name" value="PAS"/>
    <property type="match status" value="1"/>
</dbReference>
<dbReference type="OrthoDB" id="9806477at2"/>
<dbReference type="EMBL" id="CYHA01000003">
    <property type="protein sequence ID" value="CUA83015.1"/>
    <property type="molecule type" value="Genomic_DNA"/>
</dbReference>
<keyword evidence="3" id="KW-1185">Reference proteome</keyword>
<sequence length="183" mass="20591">MPPPNPAHSTEVSLQPGELIITKTDPKGLITYANRVFMRISGYAEHQLLGQPHNIIRHPDMPRGVYRMMWKTLQAGEEFFGVVKNYTIDGNYYWVLANITPDYDRKGQLQGYYSVRRRPSREAVEAASRLYAEMRAIEARTSKPAAPDASAAWLTEEVARTGQDYTSYILSLNAGALGRGERA</sequence>
<protein>
    <submittedName>
        <fullName evidence="2">PAS domain S-box</fullName>
    </submittedName>
</protein>
<dbReference type="AlphaFoldDB" id="A0A0K6GWQ2"/>
<feature type="domain" description="PAS" evidence="1">
    <location>
        <begin position="21"/>
        <end position="76"/>
    </location>
</feature>
<dbReference type="RefSeq" id="WP_055433804.1">
    <property type="nucleotide sequence ID" value="NZ_CYHA01000003.1"/>
</dbReference>
<proteinExistence type="predicted"/>
<accession>A0A0K6GWQ2</accession>
<dbReference type="NCBIfam" id="TIGR00229">
    <property type="entry name" value="sensory_box"/>
    <property type="match status" value="1"/>
</dbReference>
<dbReference type="Gene3D" id="3.30.450.20">
    <property type="entry name" value="PAS domain"/>
    <property type="match status" value="1"/>
</dbReference>
<dbReference type="InterPro" id="IPR013655">
    <property type="entry name" value="PAS_fold_3"/>
</dbReference>
<dbReference type="PROSITE" id="PS50112">
    <property type="entry name" value="PAS"/>
    <property type="match status" value="1"/>
</dbReference>
<dbReference type="Proteomes" id="UP000243535">
    <property type="component" value="Unassembled WGS sequence"/>
</dbReference>